<dbReference type="STRING" id="3871.A0A4P1R0L8"/>
<proteinExistence type="inferred from homology"/>
<sequence length="588" mass="66539">MSSLVGPLVLSTDSGYRVWEDPSFIKWRKRESHVTLHCRDSVEGSLKYWYKRNQVDHLVSKSAVWNDDAVDEALDCCAFWVKDLPFVKSLSGHWKFFLADSPNTVPDKFFESDFQDLEWKFLPVPSNWQMHGYDVPIYTNVVYPFPVDPPLVPIENPTGCYRTEFHIPKEWEDVLLFCNDSQDSRLPAEFEITDFCHPCGSDLKNVLAVQVFRWSDGSYLEDQDQWRLSGIHRDVILLAKPKVFITDYFFKSILAEDFSSAEILVEVKIDNSQETSKDNILTNYTVEAALYDSGSWYTCDGNTDLLSSNVADIKFQPSTATTPLGFHGYTLVGKLQSPKLWSAEQPFLYTLVVVLKDQSGHIIDCESCSVGFRNVTKAHKQLLVNGQAVVIRGVNRHEHHPRVGKANIESCMIKVSRHSNFQESRCMYVVLKNGKKEDFSYRKCLENLVRKKYPDVAESFNDKHFRKPRGRAGGDQAPTTPLRTSTETNQAPRTPWPTSTETNQTPKSSWPTSTETNQAATSSWPTSTETNQAPTSSWPTSTESNQAPTSSWPTSTESNQAPTSSWPTSTETNQAPTATWPTSSEGNE</sequence>
<dbReference type="SUPFAM" id="SSF51445">
    <property type="entry name" value="(Trans)glycosidases"/>
    <property type="match status" value="1"/>
</dbReference>
<name>A0A4P1R0L8_LUPAN</name>
<dbReference type="InterPro" id="IPR008979">
    <property type="entry name" value="Galactose-bd-like_sf"/>
</dbReference>
<evidence type="ECO:0000256" key="4">
    <source>
        <dbReference type="ARBA" id="ARBA00022801"/>
    </source>
</evidence>
<dbReference type="InterPro" id="IPR050347">
    <property type="entry name" value="Bact_Beta-galactosidase"/>
</dbReference>
<evidence type="ECO:0000256" key="2">
    <source>
        <dbReference type="ARBA" id="ARBA00007401"/>
    </source>
</evidence>
<evidence type="ECO:0000259" key="7">
    <source>
        <dbReference type="Pfam" id="PF00703"/>
    </source>
</evidence>
<dbReference type="InterPro" id="IPR006104">
    <property type="entry name" value="Glyco_hydro_2_N"/>
</dbReference>
<dbReference type="InterPro" id="IPR013783">
    <property type="entry name" value="Ig-like_fold"/>
</dbReference>
<dbReference type="SUPFAM" id="SSF49785">
    <property type="entry name" value="Galactose-binding domain-like"/>
    <property type="match status" value="1"/>
</dbReference>
<keyword evidence="10" id="KW-1185">Reference proteome</keyword>
<dbReference type="Gene3D" id="2.60.120.260">
    <property type="entry name" value="Galactose-binding domain-like"/>
    <property type="match status" value="2"/>
</dbReference>
<dbReference type="GO" id="GO:0004565">
    <property type="term" value="F:beta-galactosidase activity"/>
    <property type="evidence" value="ECO:0007669"/>
    <property type="project" value="UniProtKB-EC"/>
</dbReference>
<protein>
    <recommendedName>
        <fullName evidence="3">beta-galactosidase</fullName>
        <ecNumber evidence="3">3.2.1.23</ecNumber>
    </recommendedName>
</protein>
<feature type="compositionally biased region" description="Polar residues" evidence="6">
    <location>
        <begin position="477"/>
        <end position="588"/>
    </location>
</feature>
<dbReference type="InterPro" id="IPR036156">
    <property type="entry name" value="Beta-gal/glucu_dom_sf"/>
</dbReference>
<comment type="catalytic activity">
    <reaction evidence="1">
        <text>Hydrolysis of terminal non-reducing beta-D-galactose residues in beta-D-galactosides.</text>
        <dbReference type="EC" id="3.2.1.23"/>
    </reaction>
</comment>
<dbReference type="Gene3D" id="3.10.450.40">
    <property type="match status" value="1"/>
</dbReference>
<dbReference type="Gene3D" id="2.60.40.10">
    <property type="entry name" value="Immunoglobulins"/>
    <property type="match status" value="1"/>
</dbReference>
<dbReference type="AlphaFoldDB" id="A0A4P1R0L8"/>
<keyword evidence="4" id="KW-0378">Hydrolase</keyword>
<dbReference type="Gramene" id="OIV99103">
    <property type="protein sequence ID" value="OIV99103"/>
    <property type="gene ID" value="TanjilG_32362"/>
</dbReference>
<evidence type="ECO:0000313" key="9">
    <source>
        <dbReference type="EMBL" id="OIV99103.1"/>
    </source>
</evidence>
<evidence type="ECO:0000259" key="8">
    <source>
        <dbReference type="Pfam" id="PF02837"/>
    </source>
</evidence>
<dbReference type="EMBL" id="CM007373">
    <property type="protein sequence ID" value="OIV99103.1"/>
    <property type="molecule type" value="Genomic_DNA"/>
</dbReference>
<comment type="similarity">
    <text evidence="2">Belongs to the glycosyl hydrolase 2 family.</text>
</comment>
<dbReference type="InterPro" id="IPR017853">
    <property type="entry name" value="GH"/>
</dbReference>
<dbReference type="GO" id="GO:0009341">
    <property type="term" value="C:beta-galactosidase complex"/>
    <property type="evidence" value="ECO:0007669"/>
    <property type="project" value="TreeGrafter"/>
</dbReference>
<keyword evidence="5" id="KW-0326">Glycosidase</keyword>
<dbReference type="GO" id="GO:0005990">
    <property type="term" value="P:lactose catabolic process"/>
    <property type="evidence" value="ECO:0007669"/>
    <property type="project" value="TreeGrafter"/>
</dbReference>
<dbReference type="SUPFAM" id="SSF49303">
    <property type="entry name" value="beta-Galactosidase/glucuronidase domain"/>
    <property type="match status" value="1"/>
</dbReference>
<dbReference type="InterPro" id="IPR006102">
    <property type="entry name" value="Ig-like_GH2"/>
</dbReference>
<feature type="domain" description="Glycosyl hydrolases family 2 sugar binding" evidence="8">
    <location>
        <begin position="87"/>
        <end position="241"/>
    </location>
</feature>
<dbReference type="EC" id="3.2.1.23" evidence="3"/>
<evidence type="ECO:0000256" key="3">
    <source>
        <dbReference type="ARBA" id="ARBA00012756"/>
    </source>
</evidence>
<dbReference type="Pfam" id="PF02837">
    <property type="entry name" value="Glyco_hydro_2_N"/>
    <property type="match status" value="1"/>
</dbReference>
<dbReference type="Pfam" id="PF11523">
    <property type="entry name" value="DUF3223"/>
    <property type="match status" value="1"/>
</dbReference>
<feature type="domain" description="Glycoside hydrolase family 2 immunoglobulin-like beta-sandwich" evidence="7">
    <location>
        <begin position="243"/>
        <end position="373"/>
    </location>
</feature>
<feature type="region of interest" description="Disordered" evidence="6">
    <location>
        <begin position="460"/>
        <end position="588"/>
    </location>
</feature>
<evidence type="ECO:0000256" key="1">
    <source>
        <dbReference type="ARBA" id="ARBA00001412"/>
    </source>
</evidence>
<organism evidence="9 10">
    <name type="scientific">Lupinus angustifolius</name>
    <name type="common">Narrow-leaved blue lupine</name>
    <dbReference type="NCBI Taxonomy" id="3871"/>
    <lineage>
        <taxon>Eukaryota</taxon>
        <taxon>Viridiplantae</taxon>
        <taxon>Streptophyta</taxon>
        <taxon>Embryophyta</taxon>
        <taxon>Tracheophyta</taxon>
        <taxon>Spermatophyta</taxon>
        <taxon>Magnoliopsida</taxon>
        <taxon>eudicotyledons</taxon>
        <taxon>Gunneridae</taxon>
        <taxon>Pentapetalae</taxon>
        <taxon>rosids</taxon>
        <taxon>fabids</taxon>
        <taxon>Fabales</taxon>
        <taxon>Fabaceae</taxon>
        <taxon>Papilionoideae</taxon>
        <taxon>50 kb inversion clade</taxon>
        <taxon>genistoids sensu lato</taxon>
        <taxon>core genistoids</taxon>
        <taxon>Genisteae</taxon>
        <taxon>Lupinus</taxon>
    </lineage>
</organism>
<dbReference type="Pfam" id="PF00703">
    <property type="entry name" value="Glyco_hydro_2"/>
    <property type="match status" value="1"/>
</dbReference>
<dbReference type="PANTHER" id="PTHR46323:SF2">
    <property type="entry name" value="BETA-GALACTOSIDASE"/>
    <property type="match status" value="1"/>
</dbReference>
<reference evidence="9 10" key="1">
    <citation type="journal article" date="2017" name="Plant Biotechnol. J.">
        <title>A comprehensive draft genome sequence for lupin (Lupinus angustifolius), an emerging health food: insights into plant-microbe interactions and legume evolution.</title>
        <authorList>
            <person name="Hane J.K."/>
            <person name="Ming Y."/>
            <person name="Kamphuis L.G."/>
            <person name="Nelson M.N."/>
            <person name="Garg G."/>
            <person name="Atkins C.A."/>
            <person name="Bayer P.E."/>
            <person name="Bravo A."/>
            <person name="Bringans S."/>
            <person name="Cannon S."/>
            <person name="Edwards D."/>
            <person name="Foley R."/>
            <person name="Gao L.L."/>
            <person name="Harrison M.J."/>
            <person name="Huang W."/>
            <person name="Hurgobin B."/>
            <person name="Li S."/>
            <person name="Liu C.W."/>
            <person name="McGrath A."/>
            <person name="Morahan G."/>
            <person name="Murray J."/>
            <person name="Weller J."/>
            <person name="Jian J."/>
            <person name="Singh K.B."/>
        </authorList>
    </citation>
    <scope>NUCLEOTIDE SEQUENCE [LARGE SCALE GENOMIC DNA]</scope>
    <source>
        <strain evidence="10">cv. Tanjil</strain>
        <tissue evidence="9">Whole plant</tissue>
    </source>
</reference>
<dbReference type="PANTHER" id="PTHR46323">
    <property type="entry name" value="BETA-GALACTOSIDASE"/>
    <property type="match status" value="1"/>
</dbReference>
<dbReference type="Proteomes" id="UP000188354">
    <property type="component" value="Chromosome LG13"/>
</dbReference>
<evidence type="ECO:0000256" key="6">
    <source>
        <dbReference type="SAM" id="MobiDB-lite"/>
    </source>
</evidence>
<evidence type="ECO:0000313" key="10">
    <source>
        <dbReference type="Proteomes" id="UP000188354"/>
    </source>
</evidence>
<evidence type="ECO:0000256" key="5">
    <source>
        <dbReference type="ARBA" id="ARBA00023295"/>
    </source>
</evidence>
<accession>A0A4P1R0L8</accession>
<gene>
    <name evidence="9" type="ORF">TanjilG_32362</name>
</gene>